<proteinExistence type="predicted"/>
<dbReference type="EMBL" id="VUJU01005619">
    <property type="protein sequence ID" value="KAF0750732.1"/>
    <property type="molecule type" value="Genomic_DNA"/>
</dbReference>
<comment type="caution">
    <text evidence="2">The sequence shown here is derived from an EMBL/GenBank/DDBJ whole genome shotgun (WGS) entry which is preliminary data.</text>
</comment>
<sequence length="138" mass="16282">IDDFIFDDIWSQLEIINNEIQPQIHHSKRQRFNQVSGDTKINYRRLFFEIIDVIINKTKERFSNLNQLQFFALLDFKKFSLYANDFPINFSIHENLPQATKLISMILTIPATASAERSLSALKRIKNSSRNSQEQNLY</sequence>
<evidence type="ECO:0000313" key="3">
    <source>
        <dbReference type="Proteomes" id="UP000478052"/>
    </source>
</evidence>
<keyword evidence="3" id="KW-1185">Reference proteome</keyword>
<dbReference type="Pfam" id="PF05699">
    <property type="entry name" value="Dimer_Tnp_hAT"/>
    <property type="match status" value="1"/>
</dbReference>
<dbReference type="GO" id="GO:0046983">
    <property type="term" value="F:protein dimerization activity"/>
    <property type="evidence" value="ECO:0007669"/>
    <property type="project" value="InterPro"/>
</dbReference>
<name>A0A6G0Y835_APHCR</name>
<feature type="domain" description="HAT C-terminal dimerisation" evidence="1">
    <location>
        <begin position="93"/>
        <end position="135"/>
    </location>
</feature>
<evidence type="ECO:0000259" key="1">
    <source>
        <dbReference type="Pfam" id="PF05699"/>
    </source>
</evidence>
<organism evidence="2 3">
    <name type="scientific">Aphis craccivora</name>
    <name type="common">Cowpea aphid</name>
    <dbReference type="NCBI Taxonomy" id="307492"/>
    <lineage>
        <taxon>Eukaryota</taxon>
        <taxon>Metazoa</taxon>
        <taxon>Ecdysozoa</taxon>
        <taxon>Arthropoda</taxon>
        <taxon>Hexapoda</taxon>
        <taxon>Insecta</taxon>
        <taxon>Pterygota</taxon>
        <taxon>Neoptera</taxon>
        <taxon>Paraneoptera</taxon>
        <taxon>Hemiptera</taxon>
        <taxon>Sternorrhyncha</taxon>
        <taxon>Aphidomorpha</taxon>
        <taxon>Aphidoidea</taxon>
        <taxon>Aphididae</taxon>
        <taxon>Aphidini</taxon>
        <taxon>Aphis</taxon>
        <taxon>Aphis</taxon>
    </lineage>
</organism>
<dbReference type="InterPro" id="IPR008906">
    <property type="entry name" value="HATC_C_dom"/>
</dbReference>
<gene>
    <name evidence="2" type="ORF">FWK35_00027911</name>
</gene>
<dbReference type="OrthoDB" id="6764668at2759"/>
<dbReference type="AlphaFoldDB" id="A0A6G0Y835"/>
<protein>
    <submittedName>
        <fullName evidence="2">Zinc finger MYM-type protein 1-like</fullName>
    </submittedName>
</protein>
<evidence type="ECO:0000313" key="2">
    <source>
        <dbReference type="EMBL" id="KAF0750732.1"/>
    </source>
</evidence>
<reference evidence="2 3" key="1">
    <citation type="submission" date="2019-08" db="EMBL/GenBank/DDBJ databases">
        <title>Whole genome of Aphis craccivora.</title>
        <authorList>
            <person name="Voronova N.V."/>
            <person name="Shulinski R.S."/>
            <person name="Bandarenka Y.V."/>
            <person name="Zhorov D.G."/>
            <person name="Warner D."/>
        </authorList>
    </citation>
    <scope>NUCLEOTIDE SEQUENCE [LARGE SCALE GENOMIC DNA]</scope>
    <source>
        <strain evidence="2">180601</strain>
        <tissue evidence="2">Whole Body</tissue>
    </source>
</reference>
<feature type="non-terminal residue" evidence="2">
    <location>
        <position position="1"/>
    </location>
</feature>
<dbReference type="Proteomes" id="UP000478052">
    <property type="component" value="Unassembled WGS sequence"/>
</dbReference>
<accession>A0A6G0Y835</accession>
<feature type="non-terminal residue" evidence="2">
    <location>
        <position position="138"/>
    </location>
</feature>